<name>A0A0V1FTK7_TRIPS</name>
<dbReference type="EMBL" id="JYDT01000033">
    <property type="protein sequence ID" value="KRY89312.1"/>
    <property type="molecule type" value="Genomic_DNA"/>
</dbReference>
<protein>
    <submittedName>
        <fullName evidence="1">Uncharacterized protein</fullName>
    </submittedName>
</protein>
<dbReference type="AlphaFoldDB" id="A0A0V1FTK7"/>
<evidence type="ECO:0000313" key="1">
    <source>
        <dbReference type="EMBL" id="KRY89312.1"/>
    </source>
</evidence>
<reference evidence="1 2" key="1">
    <citation type="submission" date="2015-01" db="EMBL/GenBank/DDBJ databases">
        <title>Evolution of Trichinella species and genotypes.</title>
        <authorList>
            <person name="Korhonen P.K."/>
            <person name="Edoardo P."/>
            <person name="Giuseppe L.R."/>
            <person name="Gasser R.B."/>
        </authorList>
    </citation>
    <scope>NUCLEOTIDE SEQUENCE [LARGE SCALE GENOMIC DNA]</scope>
    <source>
        <strain evidence="1">ISS470</strain>
    </source>
</reference>
<dbReference type="Proteomes" id="UP000054995">
    <property type="component" value="Unassembled WGS sequence"/>
</dbReference>
<comment type="caution">
    <text evidence="1">The sequence shown here is derived from an EMBL/GenBank/DDBJ whole genome shotgun (WGS) entry which is preliminary data.</text>
</comment>
<accession>A0A0V1FTK7</accession>
<proteinExistence type="predicted"/>
<gene>
    <name evidence="1" type="ORF">T4D_6763</name>
</gene>
<keyword evidence="2" id="KW-1185">Reference proteome</keyword>
<organism evidence="1 2">
    <name type="scientific">Trichinella pseudospiralis</name>
    <name type="common">Parasitic roundworm</name>
    <dbReference type="NCBI Taxonomy" id="6337"/>
    <lineage>
        <taxon>Eukaryota</taxon>
        <taxon>Metazoa</taxon>
        <taxon>Ecdysozoa</taxon>
        <taxon>Nematoda</taxon>
        <taxon>Enoplea</taxon>
        <taxon>Dorylaimia</taxon>
        <taxon>Trichinellida</taxon>
        <taxon>Trichinellidae</taxon>
        <taxon>Trichinella</taxon>
    </lineage>
</organism>
<evidence type="ECO:0000313" key="2">
    <source>
        <dbReference type="Proteomes" id="UP000054995"/>
    </source>
</evidence>
<sequence>MQISFCRNASVISSGLGSVKLMMQKKVKARMTPSKSWTTLRRKIDEKRHAEIVYILTEFFIDHFCRQGHFFCQIVLVSDEDIFRLIKRMKQRKSENADDVKQITNGTTYNTVSIVSVH</sequence>